<dbReference type="InterPro" id="IPR044946">
    <property type="entry name" value="Restrct_endonuc_typeI_TRD_sf"/>
</dbReference>
<keyword evidence="2" id="KW-0680">Restriction system</keyword>
<evidence type="ECO:0000256" key="2">
    <source>
        <dbReference type="ARBA" id="ARBA00022747"/>
    </source>
</evidence>
<dbReference type="SUPFAM" id="SSF116734">
    <property type="entry name" value="DNA methylase specificity domain"/>
    <property type="match status" value="1"/>
</dbReference>
<reference evidence="5 6" key="2">
    <citation type="journal article" date="2015" name="Stand. Genomic Sci.">
        <title>The complete genome sequence of the rumen methanogen Methanosarcina barkeri CM1.</title>
        <authorList>
            <person name="Lambie S.C."/>
            <person name="Kelly W.J."/>
            <person name="Leahy S.C."/>
            <person name="Li D."/>
            <person name="Reilly K."/>
            <person name="McAllister T.A."/>
            <person name="Valle E.R."/>
            <person name="Attwood G.T."/>
            <person name="Altermann E."/>
        </authorList>
    </citation>
    <scope>NUCLEOTIDE SEQUENCE [LARGE SCALE GENOMIC DNA]</scope>
    <source>
        <strain evidence="5 6">CM1</strain>
    </source>
</reference>
<dbReference type="GO" id="GO:0003677">
    <property type="term" value="F:DNA binding"/>
    <property type="evidence" value="ECO:0007669"/>
    <property type="project" value="UniProtKB-KW"/>
</dbReference>
<comment type="similarity">
    <text evidence="1">Belongs to the type-I restriction system S methylase family.</text>
</comment>
<evidence type="ECO:0000256" key="3">
    <source>
        <dbReference type="ARBA" id="ARBA00023125"/>
    </source>
</evidence>
<name>A0A0G3CFF8_METBA</name>
<dbReference type="AlphaFoldDB" id="A0A0G3CFF8"/>
<dbReference type="GO" id="GO:0009307">
    <property type="term" value="P:DNA restriction-modification system"/>
    <property type="evidence" value="ECO:0007669"/>
    <property type="project" value="UniProtKB-KW"/>
</dbReference>
<dbReference type="EMBL" id="CP008746">
    <property type="protein sequence ID" value="AKJ38678.1"/>
    <property type="molecule type" value="Genomic_DNA"/>
</dbReference>
<dbReference type="Pfam" id="PF01420">
    <property type="entry name" value="Methylase_S"/>
    <property type="match status" value="1"/>
</dbReference>
<evidence type="ECO:0000256" key="1">
    <source>
        <dbReference type="ARBA" id="ARBA00010923"/>
    </source>
</evidence>
<dbReference type="GeneID" id="24885340"/>
<feature type="domain" description="Type I restriction modification DNA specificity" evidence="4">
    <location>
        <begin position="16"/>
        <end position="121"/>
    </location>
</feature>
<dbReference type="CDD" id="cd17262">
    <property type="entry name" value="RMtype1_S_Aco12261I-TRD2-CR2"/>
    <property type="match status" value="1"/>
</dbReference>
<reference evidence="6" key="1">
    <citation type="submission" date="2014-06" db="EMBL/GenBank/DDBJ databases">
        <title>The complete genome sequence of Methanosarcina barkeri CM1.</title>
        <authorList>
            <consortium name="Pastoral Greenhouse Gas Research Consortium"/>
            <person name="Lambie S.C."/>
            <person name="Leahy S.C."/>
            <person name="Kelly W.J."/>
            <person name="Li D."/>
            <person name="Reilly K."/>
            <person name="Attwood G.T."/>
            <person name="Altermann E."/>
        </authorList>
    </citation>
    <scope>NUCLEOTIDE SEQUENCE [LARGE SCALE GENOMIC DNA]</scope>
    <source>
        <strain evidence="6">CM1</strain>
    </source>
</reference>
<organism evidence="5 6">
    <name type="scientific">Methanosarcina barkeri CM1</name>
    <dbReference type="NCBI Taxonomy" id="796385"/>
    <lineage>
        <taxon>Archaea</taxon>
        <taxon>Methanobacteriati</taxon>
        <taxon>Methanobacteriota</taxon>
        <taxon>Stenosarchaea group</taxon>
        <taxon>Methanomicrobia</taxon>
        <taxon>Methanosarcinales</taxon>
        <taxon>Methanosarcinaceae</taxon>
        <taxon>Methanosarcina</taxon>
    </lineage>
</organism>
<evidence type="ECO:0000313" key="5">
    <source>
        <dbReference type="EMBL" id="AKJ38678.1"/>
    </source>
</evidence>
<dbReference type="Proteomes" id="UP000035331">
    <property type="component" value="Chromosome"/>
</dbReference>
<evidence type="ECO:0000259" key="4">
    <source>
        <dbReference type="Pfam" id="PF01420"/>
    </source>
</evidence>
<keyword evidence="3" id="KW-0238">DNA-binding</keyword>
<dbReference type="PATRIC" id="fig|796385.3.peg.2057"/>
<dbReference type="RefSeq" id="WP_053010642.1">
    <property type="nucleotide sequence ID" value="NZ_CP008746.1"/>
</dbReference>
<accession>A0A0G3CFF8</accession>
<dbReference type="Gene3D" id="3.90.220.20">
    <property type="entry name" value="DNA methylase specificity domains"/>
    <property type="match status" value="1"/>
</dbReference>
<gene>
    <name evidence="5" type="primary">hsdS4</name>
    <name evidence="5" type="ORF">MCM1_1644</name>
</gene>
<dbReference type="InterPro" id="IPR000055">
    <property type="entry name" value="Restrct_endonuc_typeI_TRD"/>
</dbReference>
<protein>
    <submittedName>
        <fullName evidence="5">Type I restriction-modification system S subunit HsdS4</fullName>
    </submittedName>
</protein>
<sequence>MASETKFKETEIGMIPEEWKVKELGEISVNLDNKRVPLSAKEREKMKGIYPYYGAQGIIDHINDYIFDGTYLLVAEDDENLKSHKEKIATIAKGKFWVNNHAHIISNNEKNDLKFLYYFINTVMYQST</sequence>
<proteinExistence type="inferred from homology"/>
<evidence type="ECO:0000313" key="6">
    <source>
        <dbReference type="Proteomes" id="UP000035331"/>
    </source>
</evidence>